<evidence type="ECO:0000256" key="3">
    <source>
        <dbReference type="ARBA" id="ARBA00023274"/>
    </source>
</evidence>
<proteinExistence type="inferred from homology"/>
<comment type="caution">
    <text evidence="6">The sequence shown here is derived from an EMBL/GenBank/DDBJ whole genome shotgun (WGS) entry which is preliminary data.</text>
</comment>
<dbReference type="InterPro" id="IPR001971">
    <property type="entry name" value="Ribosomal_uS11"/>
</dbReference>
<dbReference type="InterPro" id="IPR002018">
    <property type="entry name" value="CarbesteraseB"/>
</dbReference>
<comment type="similarity">
    <text evidence="1 4">Belongs to the universal ribosomal protein uS11 family.</text>
</comment>
<protein>
    <submittedName>
        <fullName evidence="6">Carboxyesterase</fullName>
    </submittedName>
</protein>
<evidence type="ECO:0000313" key="7">
    <source>
        <dbReference type="Proteomes" id="UP000383932"/>
    </source>
</evidence>
<gene>
    <name evidence="6" type="ORF">CTheo_5691</name>
</gene>
<evidence type="ECO:0000256" key="1">
    <source>
        <dbReference type="ARBA" id="ARBA00006194"/>
    </source>
</evidence>
<dbReference type="GO" id="GO:0003735">
    <property type="term" value="F:structural constituent of ribosome"/>
    <property type="evidence" value="ECO:0007669"/>
    <property type="project" value="InterPro"/>
</dbReference>
<dbReference type="FunFam" id="3.30.420.80:FF:000002">
    <property type="entry name" value="40S ribosomal protein S14"/>
    <property type="match status" value="1"/>
</dbReference>
<dbReference type="Proteomes" id="UP000383932">
    <property type="component" value="Unassembled WGS sequence"/>
</dbReference>
<dbReference type="GO" id="GO:0005840">
    <property type="term" value="C:ribosome"/>
    <property type="evidence" value="ECO:0007669"/>
    <property type="project" value="UniProtKB-KW"/>
</dbReference>
<evidence type="ECO:0000259" key="5">
    <source>
        <dbReference type="Pfam" id="PF00135"/>
    </source>
</evidence>
<dbReference type="PROSITE" id="PS00054">
    <property type="entry name" value="RIBOSOMAL_S11"/>
    <property type="match status" value="1"/>
</dbReference>
<dbReference type="InterPro" id="IPR050309">
    <property type="entry name" value="Type-B_Carboxylest/Lipase"/>
</dbReference>
<dbReference type="GO" id="GO:1990904">
    <property type="term" value="C:ribonucleoprotein complex"/>
    <property type="evidence" value="ECO:0007669"/>
    <property type="project" value="UniProtKB-KW"/>
</dbReference>
<name>A0A5N5QHD7_9AGAM</name>
<evidence type="ECO:0000256" key="4">
    <source>
        <dbReference type="RuleBase" id="RU003629"/>
    </source>
</evidence>
<dbReference type="InterPro" id="IPR018102">
    <property type="entry name" value="Ribosomal_uS11_CS"/>
</dbReference>
<dbReference type="Pfam" id="PF00135">
    <property type="entry name" value="COesterase"/>
    <property type="match status" value="1"/>
</dbReference>
<dbReference type="HAMAP" id="MF_01310">
    <property type="entry name" value="Ribosomal_uS11"/>
    <property type="match status" value="1"/>
</dbReference>
<keyword evidence="2 4" id="KW-0689">Ribosomal protein</keyword>
<evidence type="ECO:0000256" key="2">
    <source>
        <dbReference type="ARBA" id="ARBA00022980"/>
    </source>
</evidence>
<keyword evidence="3 4" id="KW-0687">Ribonucleoprotein</keyword>
<dbReference type="SUPFAM" id="SSF53137">
    <property type="entry name" value="Translational machinery components"/>
    <property type="match status" value="1"/>
</dbReference>
<dbReference type="SUPFAM" id="SSF53474">
    <property type="entry name" value="alpha/beta-Hydrolases"/>
    <property type="match status" value="1"/>
</dbReference>
<evidence type="ECO:0000313" key="6">
    <source>
        <dbReference type="EMBL" id="KAB5590876.1"/>
    </source>
</evidence>
<dbReference type="PANTHER" id="PTHR11559">
    <property type="entry name" value="CARBOXYLESTERASE"/>
    <property type="match status" value="1"/>
</dbReference>
<keyword evidence="7" id="KW-1185">Reference proteome</keyword>
<dbReference type="InterPro" id="IPR029058">
    <property type="entry name" value="AB_hydrolase_fold"/>
</dbReference>
<dbReference type="AlphaFoldDB" id="A0A5N5QHD7"/>
<dbReference type="Pfam" id="PF00411">
    <property type="entry name" value="Ribosomal_S11"/>
    <property type="match status" value="1"/>
</dbReference>
<dbReference type="Gene3D" id="3.40.50.1820">
    <property type="entry name" value="alpha/beta hydrolase"/>
    <property type="match status" value="1"/>
</dbReference>
<dbReference type="OrthoDB" id="1677536at2759"/>
<dbReference type="NCBIfam" id="NF007176">
    <property type="entry name" value="PRK09607.1"/>
    <property type="match status" value="1"/>
</dbReference>
<dbReference type="EMBL" id="SSOP01000139">
    <property type="protein sequence ID" value="KAB5590876.1"/>
    <property type="molecule type" value="Genomic_DNA"/>
</dbReference>
<organism evidence="6 7">
    <name type="scientific">Ceratobasidium theobromae</name>
    <dbReference type="NCBI Taxonomy" id="1582974"/>
    <lineage>
        <taxon>Eukaryota</taxon>
        <taxon>Fungi</taxon>
        <taxon>Dikarya</taxon>
        <taxon>Basidiomycota</taxon>
        <taxon>Agaricomycotina</taxon>
        <taxon>Agaricomycetes</taxon>
        <taxon>Cantharellales</taxon>
        <taxon>Ceratobasidiaceae</taxon>
        <taxon>Ceratobasidium</taxon>
    </lineage>
</organism>
<accession>A0A5N5QHD7</accession>
<reference evidence="6 7" key="1">
    <citation type="journal article" date="2019" name="Fungal Biol. Biotechnol.">
        <title>Draft genome sequence of fastidious pathogen Ceratobasidium theobromae, which causes vascular-streak dieback in Theobroma cacao.</title>
        <authorList>
            <person name="Ali S.S."/>
            <person name="Asman A."/>
            <person name="Shao J."/>
            <person name="Firmansyah A.P."/>
            <person name="Susilo A.W."/>
            <person name="Rosmana A."/>
            <person name="McMahon P."/>
            <person name="Junaid M."/>
            <person name="Guest D."/>
            <person name="Kheng T.Y."/>
            <person name="Meinhardt L.W."/>
            <person name="Bailey B.A."/>
        </authorList>
    </citation>
    <scope>NUCLEOTIDE SEQUENCE [LARGE SCALE GENOMIC DNA]</scope>
    <source>
        <strain evidence="6 7">CT2</strain>
    </source>
</reference>
<dbReference type="Gene3D" id="3.30.420.80">
    <property type="entry name" value="Ribosomal protein S11"/>
    <property type="match status" value="1"/>
</dbReference>
<sequence>MPPKKGKAPKEEAAVSLGPQVAEGELVFGVAHIYASFNDTFVHVTDLSGKETITRVTGGMKVKADRDESSPYAAMLAAQDVSVRCKEVGINALHIKLRATGGTGTKTPGPGAQSALRALARAGMRIGRIEDVTPVPTDSTRRKGGRRGRPPFLCTPLPLELIVAALDTQHVHSWSCPVVVPVSHYYIEKIFLTGVFAMGTRAAGSVLSSPLGPVVDLGYAAYLGNSTSPAGRINSSVTFFGGIPYVQPPLGDLRFRAPRDLDERFNPNRTVVDARSWGPTCVQQPAVAGVGVEDCLNLNIWKPTSAKAGAKLPVIAYIHGGGFFFGSSPQFPMYDWVSQDQNIVAVSMNYRLHLFGFLDGAAVRADGTPNAGLLDQRAALLWIKRHISMFGGGAAVLLQATAWGGKGSAPFKRAVAQSIGLYPLPLDSEIEGVFHNVTSAAGCPDSGTEAMTCLRAAPLSTLIKSINNVRTNFLAPTIDGPDGFLPDLPSRLITQGKFQHEIDLIAGHTTNDGRNFAGNPKNVNTDADIITAILNRYRHMTKDTLEKVLQLYPAANVSGSPFVDNYDRAWTIMQDTVFGCMDQHWANATQALGRKNVYAYRQVFKRTRAFTYNPLITIDFRFNVPNPVTLASNPWMGVMHASDVYFLFDGATGSIPFFAPFNATQVPVAQEIIQFWNSFTRSGSPSRYKQSYSPVWPSYAAYSRVVMSEDIGGYGNRTASFLEPIPTYEKERCRFWMSQNETRV</sequence>
<feature type="domain" description="Carboxylesterase type B" evidence="5">
    <location>
        <begin position="213"/>
        <end position="708"/>
    </location>
</feature>
<dbReference type="GO" id="GO:0006412">
    <property type="term" value="P:translation"/>
    <property type="evidence" value="ECO:0007669"/>
    <property type="project" value="InterPro"/>
</dbReference>
<dbReference type="InterPro" id="IPR036967">
    <property type="entry name" value="Ribosomal_uS11_sf"/>
</dbReference>